<evidence type="ECO:0000256" key="1">
    <source>
        <dbReference type="ARBA" id="ARBA00008324"/>
    </source>
</evidence>
<dbReference type="AlphaFoldDB" id="A0A7E5VHC3"/>
<dbReference type="InterPro" id="IPR039298">
    <property type="entry name" value="ACOT13"/>
</dbReference>
<dbReference type="KEGG" id="tnl:113493891"/>
<dbReference type="PANTHER" id="PTHR21660">
    <property type="entry name" value="THIOESTERASE SUPERFAMILY MEMBER-RELATED"/>
    <property type="match status" value="1"/>
</dbReference>
<dbReference type="RefSeq" id="XP_026727723.1">
    <property type="nucleotide sequence ID" value="XM_026871922.1"/>
</dbReference>
<dbReference type="Proteomes" id="UP000322000">
    <property type="component" value="Chromosome 5"/>
</dbReference>
<sequence length="164" mass="17998">MAANKRALRLVKAMDYLSTKSSLIAFENNSLILNKVKLEASSNGALKASFVVDKPKCNIGGILHGGYIAAMVDFMSYAAVLMTPNGRLSYTTNMNINYVKSVWIGEKVLVETKSLKSGKSPLIETYFHGEDGTLLAKGTTAFLAAEEKYQNIPKETINFDVYED</sequence>
<evidence type="ECO:0000259" key="3">
    <source>
        <dbReference type="Pfam" id="PF03061"/>
    </source>
</evidence>
<dbReference type="SUPFAM" id="SSF54637">
    <property type="entry name" value="Thioesterase/thiol ester dehydrase-isomerase"/>
    <property type="match status" value="1"/>
</dbReference>
<accession>A0A7E5VHC3</accession>
<keyword evidence="4" id="KW-1185">Reference proteome</keyword>
<organism evidence="4 5">
    <name type="scientific">Trichoplusia ni</name>
    <name type="common">Cabbage looper</name>
    <dbReference type="NCBI Taxonomy" id="7111"/>
    <lineage>
        <taxon>Eukaryota</taxon>
        <taxon>Metazoa</taxon>
        <taxon>Ecdysozoa</taxon>
        <taxon>Arthropoda</taxon>
        <taxon>Hexapoda</taxon>
        <taxon>Insecta</taxon>
        <taxon>Pterygota</taxon>
        <taxon>Neoptera</taxon>
        <taxon>Endopterygota</taxon>
        <taxon>Lepidoptera</taxon>
        <taxon>Glossata</taxon>
        <taxon>Ditrysia</taxon>
        <taxon>Noctuoidea</taxon>
        <taxon>Noctuidae</taxon>
        <taxon>Plusiinae</taxon>
        <taxon>Trichoplusia</taxon>
    </lineage>
</organism>
<dbReference type="GeneID" id="113493891"/>
<dbReference type="InterPro" id="IPR029069">
    <property type="entry name" value="HotDog_dom_sf"/>
</dbReference>
<dbReference type="InParanoid" id="A0A7E5VHC3"/>
<dbReference type="Gene3D" id="3.10.129.10">
    <property type="entry name" value="Hotdog Thioesterase"/>
    <property type="match status" value="1"/>
</dbReference>
<comment type="similarity">
    <text evidence="1">Belongs to the thioesterase PaaI family.</text>
</comment>
<protein>
    <submittedName>
        <fullName evidence="5">Acyl-coenzyme A thioesterase 13-like</fullName>
    </submittedName>
</protein>
<dbReference type="InterPro" id="IPR003736">
    <property type="entry name" value="PAAI_dom"/>
</dbReference>
<dbReference type="NCBIfam" id="TIGR00369">
    <property type="entry name" value="unchar_dom_1"/>
    <property type="match status" value="1"/>
</dbReference>
<evidence type="ECO:0000256" key="2">
    <source>
        <dbReference type="ARBA" id="ARBA00022801"/>
    </source>
</evidence>
<gene>
    <name evidence="5" type="primary">LOC113493891</name>
</gene>
<keyword evidence="2" id="KW-0378">Hydrolase</keyword>
<evidence type="ECO:0000313" key="5">
    <source>
        <dbReference type="RefSeq" id="XP_026727723.1"/>
    </source>
</evidence>
<dbReference type="CDD" id="cd03443">
    <property type="entry name" value="PaaI_thioesterase"/>
    <property type="match status" value="1"/>
</dbReference>
<dbReference type="OrthoDB" id="46529at2759"/>
<reference evidence="5" key="1">
    <citation type="submission" date="2025-08" db="UniProtKB">
        <authorList>
            <consortium name="RefSeq"/>
        </authorList>
    </citation>
    <scope>IDENTIFICATION</scope>
</reference>
<dbReference type="GO" id="GO:0047617">
    <property type="term" value="F:fatty acyl-CoA hydrolase activity"/>
    <property type="evidence" value="ECO:0007669"/>
    <property type="project" value="InterPro"/>
</dbReference>
<feature type="domain" description="Thioesterase" evidence="3">
    <location>
        <begin position="60"/>
        <end position="120"/>
    </location>
</feature>
<dbReference type="Pfam" id="PF03061">
    <property type="entry name" value="4HBT"/>
    <property type="match status" value="1"/>
</dbReference>
<proteinExistence type="inferred from homology"/>
<dbReference type="PANTHER" id="PTHR21660:SF1">
    <property type="entry name" value="ACYL-COENZYME A THIOESTERASE 13"/>
    <property type="match status" value="1"/>
</dbReference>
<name>A0A7E5VHC3_TRINI</name>
<dbReference type="InterPro" id="IPR006683">
    <property type="entry name" value="Thioestr_dom"/>
</dbReference>
<evidence type="ECO:0000313" key="4">
    <source>
        <dbReference type="Proteomes" id="UP000322000"/>
    </source>
</evidence>